<evidence type="ECO:0000256" key="5">
    <source>
        <dbReference type="ARBA" id="ARBA00022989"/>
    </source>
</evidence>
<feature type="transmembrane region" description="Helical" evidence="7">
    <location>
        <begin position="371"/>
        <end position="389"/>
    </location>
</feature>
<evidence type="ECO:0000256" key="7">
    <source>
        <dbReference type="SAM" id="Phobius"/>
    </source>
</evidence>
<sequence>MEEKVTMNKMGTEPVNGLMIKMGVPMIISMVLQALYNVVDSYFVSNMKDTAEIIGMGEYAVNALTLAFPVQMLMVAIGVGTGVGINALLAKSLGEGNRKKASRIAGNAIFLGLCTFLVFLIFGLFGVNAYLHSQTTDPIILEMGQSYLSICTIWSFGIIMYTIYEKLLQATGRTTLTTVAQVAGALVNIVLDPIMIFGYWGCPEMGISGAAYATIIGQTVSFLMDAIFHYVFNKDIDPSPRYIKPKGAIINEIYKVGLPAIIMQALMSFMTYGVNIIFGAVSSAAVTAYGVYYKIQQFVFFAAFGMNNALIPIISFNYGKRDRKRVDEGIKYGMLYTLLIMVVGLLGLQIFANPLSGVFSVAPETQKLCVIAVRIVTLGYLFAGANIAYQGIFQALGCGIRSLILSLLRLIVVALPLAWLFTKFANAPVLIWVSFPVAEGVALLAGILFMKQISDQQLKGLL</sequence>
<dbReference type="PIRSF" id="PIRSF006603">
    <property type="entry name" value="DinF"/>
    <property type="match status" value="1"/>
</dbReference>
<keyword evidence="9" id="KW-1185">Reference proteome</keyword>
<dbReference type="EMBL" id="QGQD01000025">
    <property type="protein sequence ID" value="TLD01892.1"/>
    <property type="molecule type" value="Genomic_DNA"/>
</dbReference>
<evidence type="ECO:0000256" key="2">
    <source>
        <dbReference type="ARBA" id="ARBA00022448"/>
    </source>
</evidence>
<comment type="caution">
    <text evidence="8">The sequence shown here is derived from an EMBL/GenBank/DDBJ whole genome shotgun (WGS) entry which is preliminary data.</text>
</comment>
<feature type="transmembrane region" description="Helical" evidence="7">
    <location>
        <begin position="427"/>
        <end position="449"/>
    </location>
</feature>
<name>A0A4U8QA45_9FIRM</name>
<dbReference type="RefSeq" id="WP_138002046.1">
    <property type="nucleotide sequence ID" value="NZ_QGQD01000025.1"/>
</dbReference>
<dbReference type="PANTHER" id="PTHR43549:SF3">
    <property type="entry name" value="MULTIDRUG RESISTANCE PROTEIN YPNP-RELATED"/>
    <property type="match status" value="1"/>
</dbReference>
<dbReference type="InterPro" id="IPR052031">
    <property type="entry name" value="Membrane_Transporter-Flippase"/>
</dbReference>
<feature type="transmembrane region" description="Helical" evidence="7">
    <location>
        <begin position="401"/>
        <end position="421"/>
    </location>
</feature>
<gene>
    <name evidence="8" type="primary">mepA_3</name>
    <name evidence="8" type="ORF">DSM106044_01262</name>
</gene>
<keyword evidence="5 7" id="KW-1133">Transmembrane helix</keyword>
<proteinExistence type="predicted"/>
<feature type="transmembrane region" description="Helical" evidence="7">
    <location>
        <begin position="330"/>
        <end position="351"/>
    </location>
</feature>
<feature type="transmembrane region" description="Helical" evidence="7">
    <location>
        <begin position="212"/>
        <end position="232"/>
    </location>
</feature>
<comment type="subcellular location">
    <subcellularLocation>
        <location evidence="1">Cell membrane</location>
        <topology evidence="1">Multi-pass membrane protein</topology>
    </subcellularLocation>
</comment>
<evidence type="ECO:0000313" key="8">
    <source>
        <dbReference type="EMBL" id="TLD01892.1"/>
    </source>
</evidence>
<dbReference type="InterPro" id="IPR048279">
    <property type="entry name" value="MdtK-like"/>
</dbReference>
<reference evidence="8 9" key="1">
    <citation type="journal article" date="2019" name="Anaerobe">
        <title>Detection of Robinsoniella peoriensis in multiple bone samples of a trauma patient.</title>
        <authorList>
            <person name="Schrottner P."/>
            <person name="Hartwich K."/>
            <person name="Bunk B."/>
            <person name="Schober I."/>
            <person name="Helbig S."/>
            <person name="Rudolph W.W."/>
            <person name="Gunzer F."/>
        </authorList>
    </citation>
    <scope>NUCLEOTIDE SEQUENCE [LARGE SCALE GENOMIC DNA]</scope>
    <source>
        <strain evidence="8 9">DSM 106044</strain>
    </source>
</reference>
<dbReference type="Pfam" id="PF01554">
    <property type="entry name" value="MatE"/>
    <property type="match status" value="2"/>
</dbReference>
<evidence type="ECO:0000313" key="9">
    <source>
        <dbReference type="Proteomes" id="UP000306509"/>
    </source>
</evidence>
<dbReference type="STRING" id="180332.GCA_000797495_04301"/>
<accession>A0A4U8QA45</accession>
<evidence type="ECO:0000256" key="6">
    <source>
        <dbReference type="ARBA" id="ARBA00023136"/>
    </source>
</evidence>
<dbReference type="NCBIfam" id="TIGR00797">
    <property type="entry name" value="matE"/>
    <property type="match status" value="1"/>
</dbReference>
<evidence type="ECO:0000256" key="1">
    <source>
        <dbReference type="ARBA" id="ARBA00004651"/>
    </source>
</evidence>
<dbReference type="AlphaFoldDB" id="A0A4U8QA45"/>
<dbReference type="GO" id="GO:0042910">
    <property type="term" value="F:xenobiotic transmembrane transporter activity"/>
    <property type="evidence" value="ECO:0007669"/>
    <property type="project" value="InterPro"/>
</dbReference>
<dbReference type="Proteomes" id="UP000306509">
    <property type="component" value="Unassembled WGS sequence"/>
</dbReference>
<dbReference type="InterPro" id="IPR002528">
    <property type="entry name" value="MATE_fam"/>
</dbReference>
<feature type="transmembrane region" description="Helical" evidence="7">
    <location>
        <begin position="176"/>
        <end position="200"/>
    </location>
</feature>
<feature type="transmembrane region" description="Helical" evidence="7">
    <location>
        <begin position="298"/>
        <end position="318"/>
    </location>
</feature>
<feature type="transmembrane region" description="Helical" evidence="7">
    <location>
        <begin position="109"/>
        <end position="131"/>
    </location>
</feature>
<keyword evidence="3" id="KW-1003">Cell membrane</keyword>
<keyword evidence="6 7" id="KW-0472">Membrane</keyword>
<dbReference type="GO" id="GO:0005886">
    <property type="term" value="C:plasma membrane"/>
    <property type="evidence" value="ECO:0007669"/>
    <property type="project" value="UniProtKB-SubCell"/>
</dbReference>
<feature type="transmembrane region" description="Helical" evidence="7">
    <location>
        <begin position="59"/>
        <end position="89"/>
    </location>
</feature>
<dbReference type="PANTHER" id="PTHR43549">
    <property type="entry name" value="MULTIDRUG RESISTANCE PROTEIN YPNP-RELATED"/>
    <property type="match status" value="1"/>
</dbReference>
<keyword evidence="4 7" id="KW-0812">Transmembrane</keyword>
<feature type="transmembrane region" description="Helical" evidence="7">
    <location>
        <begin position="146"/>
        <end position="164"/>
    </location>
</feature>
<evidence type="ECO:0000256" key="3">
    <source>
        <dbReference type="ARBA" id="ARBA00022475"/>
    </source>
</evidence>
<dbReference type="GO" id="GO:0015297">
    <property type="term" value="F:antiporter activity"/>
    <property type="evidence" value="ECO:0007669"/>
    <property type="project" value="InterPro"/>
</dbReference>
<feature type="transmembrane region" description="Helical" evidence="7">
    <location>
        <begin position="20"/>
        <end position="39"/>
    </location>
</feature>
<protein>
    <submittedName>
        <fullName evidence="8">Multidrug export protein MepA</fullName>
    </submittedName>
</protein>
<feature type="transmembrane region" description="Helical" evidence="7">
    <location>
        <begin position="272"/>
        <end position="292"/>
    </location>
</feature>
<organism evidence="8 9">
    <name type="scientific">Robinsoniella peoriensis</name>
    <dbReference type="NCBI Taxonomy" id="180332"/>
    <lineage>
        <taxon>Bacteria</taxon>
        <taxon>Bacillati</taxon>
        <taxon>Bacillota</taxon>
        <taxon>Clostridia</taxon>
        <taxon>Lachnospirales</taxon>
        <taxon>Lachnospiraceae</taxon>
        <taxon>Robinsoniella</taxon>
    </lineage>
</organism>
<evidence type="ECO:0000256" key="4">
    <source>
        <dbReference type="ARBA" id="ARBA00022692"/>
    </source>
</evidence>
<keyword evidence="2" id="KW-0813">Transport</keyword>